<dbReference type="AlphaFoldDB" id="A0AAE5A582"/>
<gene>
    <name evidence="2" type="ORF">R4315_07175</name>
</gene>
<dbReference type="Proteomes" id="UP001185863">
    <property type="component" value="Unassembled WGS sequence"/>
</dbReference>
<reference evidence="2" key="1">
    <citation type="submission" date="2023-10" db="EMBL/GenBank/DDBJ databases">
        <title>Development of a sustainable strategy for remediation of hydrocarbon-contaminated territories based on the waste exchange concept.</title>
        <authorList>
            <person name="Krivoruchko A."/>
        </authorList>
    </citation>
    <scope>NUCLEOTIDE SEQUENCE</scope>
    <source>
        <strain evidence="2">IEGM 68</strain>
    </source>
</reference>
<organism evidence="2 3">
    <name type="scientific">Rhodococcus oxybenzonivorans</name>
    <dbReference type="NCBI Taxonomy" id="1990687"/>
    <lineage>
        <taxon>Bacteria</taxon>
        <taxon>Bacillati</taxon>
        <taxon>Actinomycetota</taxon>
        <taxon>Actinomycetes</taxon>
        <taxon>Mycobacteriales</taxon>
        <taxon>Nocardiaceae</taxon>
        <taxon>Rhodococcus</taxon>
    </lineage>
</organism>
<evidence type="ECO:0000313" key="2">
    <source>
        <dbReference type="EMBL" id="MDV7264322.1"/>
    </source>
</evidence>
<name>A0AAE5A582_9NOCA</name>
<protein>
    <submittedName>
        <fullName evidence="2">Uncharacterized protein</fullName>
    </submittedName>
</protein>
<comment type="caution">
    <text evidence="2">The sequence shown here is derived from an EMBL/GenBank/DDBJ whole genome shotgun (WGS) entry which is preliminary data.</text>
</comment>
<feature type="coiled-coil region" evidence="1">
    <location>
        <begin position="10"/>
        <end position="51"/>
    </location>
</feature>
<evidence type="ECO:0000313" key="3">
    <source>
        <dbReference type="Proteomes" id="UP001185863"/>
    </source>
</evidence>
<dbReference type="RefSeq" id="WP_317745850.1">
    <property type="nucleotide sequence ID" value="NZ_JAWLUP010000009.1"/>
</dbReference>
<sequence length="63" mass="7461">MSSNPAADQITRLSVERDQLLLDVRELEGRLEKEKRRLDDVTAKITSLRRVEHELLRRHPELE</sequence>
<keyword evidence="1" id="KW-0175">Coiled coil</keyword>
<accession>A0AAE5A582</accession>
<dbReference type="EMBL" id="JAWLUP010000009">
    <property type="protein sequence ID" value="MDV7264322.1"/>
    <property type="molecule type" value="Genomic_DNA"/>
</dbReference>
<proteinExistence type="predicted"/>
<evidence type="ECO:0000256" key="1">
    <source>
        <dbReference type="SAM" id="Coils"/>
    </source>
</evidence>